<feature type="binding site" evidence="12">
    <location>
        <position position="243"/>
    </location>
    <ligand>
        <name>(6S)-5,6,7,8-tetrahydrofolate</name>
        <dbReference type="ChEBI" id="CHEBI:57453"/>
    </ligand>
</feature>
<feature type="domain" description="Serine hydroxymethyltransferase-like" evidence="14">
    <location>
        <begin position="7"/>
        <end position="383"/>
    </location>
</feature>
<dbReference type="InterPro" id="IPR039429">
    <property type="entry name" value="SHMT-like_dom"/>
</dbReference>
<keyword evidence="16" id="KW-1185">Reference proteome</keyword>
<evidence type="ECO:0000256" key="10">
    <source>
        <dbReference type="ARBA" id="ARBA00022898"/>
    </source>
</evidence>
<feature type="binding site" evidence="12">
    <location>
        <position position="120"/>
    </location>
    <ligand>
        <name>(6S)-5,6,7,8-tetrahydrofolate</name>
        <dbReference type="ChEBI" id="CHEBI:57453"/>
    </ligand>
</feature>
<evidence type="ECO:0000256" key="11">
    <source>
        <dbReference type="ARBA" id="ARBA00054606"/>
    </source>
</evidence>
<evidence type="ECO:0000256" key="7">
    <source>
        <dbReference type="ARBA" id="ARBA00022563"/>
    </source>
</evidence>
<dbReference type="GO" id="GO:0004372">
    <property type="term" value="F:glycine hydroxymethyltransferase activity"/>
    <property type="evidence" value="ECO:0007669"/>
    <property type="project" value="UniProtKB-UniRule"/>
</dbReference>
<evidence type="ECO:0000256" key="9">
    <source>
        <dbReference type="ARBA" id="ARBA00022679"/>
    </source>
</evidence>
<evidence type="ECO:0000313" key="16">
    <source>
        <dbReference type="Proteomes" id="UP000323166"/>
    </source>
</evidence>
<organism evidence="15 16">
    <name type="scientific">Desulfallas thermosapovorans DSM 6562</name>
    <dbReference type="NCBI Taxonomy" id="1121431"/>
    <lineage>
        <taxon>Bacteria</taxon>
        <taxon>Bacillati</taxon>
        <taxon>Bacillota</taxon>
        <taxon>Clostridia</taxon>
        <taxon>Eubacteriales</taxon>
        <taxon>Desulfallaceae</taxon>
        <taxon>Desulfallas</taxon>
    </lineage>
</organism>
<dbReference type="RefSeq" id="WP_166511053.1">
    <property type="nucleotide sequence ID" value="NZ_VNHM01000004.1"/>
</dbReference>
<dbReference type="Pfam" id="PF00464">
    <property type="entry name" value="SHMT"/>
    <property type="match status" value="1"/>
</dbReference>
<sequence>MSFYSPLAQVDPEISRVLEQELNRQRSTLELIASENIVSRAVMEAQGTVLTNKYAEGLPGRRYYGGCSFVDVAETLAIQRAKEIFGAEHVNVQPHSGSQANMAVYFALLQPGDTILGMSLAHGGHLTHGSPLNLSGRYFNIVSYGVEQSTGRINYDQVMEAAQKSKARMIVAGASAYPREIDFARMAEIAAAVGAYLMVDMAHIAGLVAAGLHNSPVPHADVVTTTTHKTLRGPRGGMILCKEKYGAAVDKAVFPGIQGGPLMHVIAAKAVAFGEALQPGFKEYQQQIVKNARALAEALVRRGFELISGGTDNHMILVDLRNKQVTGREAEHTLEEVGVTLNKNAIPFDPQPPMVTSGIRIGTPAVTTRGLKEAEMVEVAEIIHLALSFGNDARRREQARAMAADLCRRFPLYEEGGMYAAPRLG</sequence>
<dbReference type="GO" id="GO:0008168">
    <property type="term" value="F:methyltransferase activity"/>
    <property type="evidence" value="ECO:0007669"/>
    <property type="project" value="UniProtKB-KW"/>
</dbReference>
<keyword evidence="8 12" id="KW-0028">Amino-acid biosynthesis</keyword>
<comment type="function">
    <text evidence="11">Catalyzes the reversible interconversion of serine and glycine with tetrahydrofolate (THF) serving as the one-carbon carrier. This reaction serves as the major source of one-carbon groups required for the biosynthesis of purines, thymidylate, methionine, and other important biomolecules. Also exhibits THF-independent aldolase activity toward beta-hydroxyamino acids, producing glycine and aldehydes, via a retro-aldol mechanism. Thus, is able to catalyze the cleavage of L-allo-threonine.</text>
</comment>
<dbReference type="Gene3D" id="3.90.1150.10">
    <property type="entry name" value="Aspartate Aminotransferase, domain 1"/>
    <property type="match status" value="1"/>
</dbReference>
<dbReference type="InterPro" id="IPR049943">
    <property type="entry name" value="Ser_HO-MeTrfase-like"/>
</dbReference>
<proteinExistence type="inferred from homology"/>
<dbReference type="GO" id="GO:0005829">
    <property type="term" value="C:cytosol"/>
    <property type="evidence" value="ECO:0007669"/>
    <property type="project" value="TreeGrafter"/>
</dbReference>
<dbReference type="GO" id="GO:0035999">
    <property type="term" value="P:tetrahydrofolate interconversion"/>
    <property type="evidence" value="ECO:0007669"/>
    <property type="project" value="UniProtKB-UniRule"/>
</dbReference>
<dbReference type="GO" id="GO:0032259">
    <property type="term" value="P:methylation"/>
    <property type="evidence" value="ECO:0007669"/>
    <property type="project" value="UniProtKB-KW"/>
</dbReference>
<dbReference type="UniPathway" id="UPA00193"/>
<dbReference type="PIRSF" id="PIRSF000412">
    <property type="entry name" value="SHMT"/>
    <property type="match status" value="1"/>
</dbReference>
<evidence type="ECO:0000313" key="15">
    <source>
        <dbReference type="EMBL" id="TYO96549.1"/>
    </source>
</evidence>
<keyword evidence="6 12" id="KW-0963">Cytoplasm</keyword>
<dbReference type="GO" id="GO:0019264">
    <property type="term" value="P:glycine biosynthetic process from serine"/>
    <property type="evidence" value="ECO:0007669"/>
    <property type="project" value="UniProtKB-UniRule"/>
</dbReference>
<dbReference type="EMBL" id="VNHM01000004">
    <property type="protein sequence ID" value="TYO96549.1"/>
    <property type="molecule type" value="Genomic_DNA"/>
</dbReference>
<dbReference type="InterPro" id="IPR015424">
    <property type="entry name" value="PyrdxlP-dep_Trfase"/>
</dbReference>
<dbReference type="InterPro" id="IPR019798">
    <property type="entry name" value="Ser_HO-MeTrfase_PLP_BS"/>
</dbReference>
<feature type="site" description="Plays an important role in substrate specificity" evidence="12">
    <location>
        <position position="228"/>
    </location>
</feature>
<dbReference type="Gene3D" id="3.40.640.10">
    <property type="entry name" value="Type I PLP-dependent aspartate aminotransferase-like (Major domain)"/>
    <property type="match status" value="1"/>
</dbReference>
<reference evidence="15 16" key="1">
    <citation type="submission" date="2019-07" db="EMBL/GenBank/DDBJ databases">
        <title>Genomic Encyclopedia of Type Strains, Phase I: the one thousand microbial genomes (KMG-I) project.</title>
        <authorList>
            <person name="Kyrpides N."/>
        </authorList>
    </citation>
    <scope>NUCLEOTIDE SEQUENCE [LARGE SCALE GENOMIC DNA]</scope>
    <source>
        <strain evidence="15 16">DSM 6562</strain>
    </source>
</reference>
<dbReference type="NCBIfam" id="NF000586">
    <property type="entry name" value="PRK00011.1"/>
    <property type="match status" value="1"/>
</dbReference>
<dbReference type="GO" id="GO:0030170">
    <property type="term" value="F:pyridoxal phosphate binding"/>
    <property type="evidence" value="ECO:0007669"/>
    <property type="project" value="UniProtKB-UniRule"/>
</dbReference>
<dbReference type="CDD" id="cd00378">
    <property type="entry name" value="SHMT"/>
    <property type="match status" value="1"/>
</dbReference>
<evidence type="ECO:0000256" key="1">
    <source>
        <dbReference type="ARBA" id="ARBA00001528"/>
    </source>
</evidence>
<feature type="modified residue" description="N6-(pyridoxal phosphate)lysine" evidence="12 13">
    <location>
        <position position="229"/>
    </location>
</feature>
<accession>A0A5S4ZUH8</accession>
<comment type="similarity">
    <text evidence="4 12">Belongs to the SHMT family.</text>
</comment>
<evidence type="ECO:0000259" key="14">
    <source>
        <dbReference type="Pfam" id="PF00464"/>
    </source>
</evidence>
<keyword evidence="15" id="KW-0489">Methyltransferase</keyword>
<evidence type="ECO:0000256" key="8">
    <source>
        <dbReference type="ARBA" id="ARBA00022605"/>
    </source>
</evidence>
<dbReference type="InterPro" id="IPR001085">
    <property type="entry name" value="Ser_HO-MeTrfase"/>
</dbReference>
<evidence type="ECO:0000256" key="13">
    <source>
        <dbReference type="PIRSR" id="PIRSR000412-50"/>
    </source>
</evidence>
<dbReference type="FunFam" id="3.40.640.10:FF:000001">
    <property type="entry name" value="Serine hydroxymethyltransferase"/>
    <property type="match status" value="1"/>
</dbReference>
<protein>
    <recommendedName>
        <fullName evidence="12">Serine hydroxymethyltransferase</fullName>
        <shortName evidence="12">SHMT</shortName>
        <shortName evidence="12">Serine methylase</shortName>
        <ecNumber evidence="12">2.1.2.1</ecNumber>
    </recommendedName>
</protein>
<keyword evidence="10 12" id="KW-0663">Pyridoxal phosphate</keyword>
<dbReference type="UniPathway" id="UPA00288">
    <property type="reaction ID" value="UER01023"/>
</dbReference>
<dbReference type="AlphaFoldDB" id="A0A5S4ZUH8"/>
<keyword evidence="7 12" id="KW-0554">One-carbon metabolism</keyword>
<evidence type="ECO:0000256" key="4">
    <source>
        <dbReference type="ARBA" id="ARBA00006376"/>
    </source>
</evidence>
<comment type="pathway">
    <text evidence="12">Amino-acid biosynthesis; glycine biosynthesis; glycine from L-serine: step 1/1.</text>
</comment>
<dbReference type="PROSITE" id="PS00096">
    <property type="entry name" value="SHMT"/>
    <property type="match status" value="1"/>
</dbReference>
<dbReference type="PANTHER" id="PTHR11680">
    <property type="entry name" value="SERINE HYDROXYMETHYLTRANSFERASE"/>
    <property type="match status" value="1"/>
</dbReference>
<dbReference type="SUPFAM" id="SSF53383">
    <property type="entry name" value="PLP-dependent transferases"/>
    <property type="match status" value="1"/>
</dbReference>
<comment type="subcellular location">
    <subcellularLocation>
        <location evidence="3 12">Cytoplasm</location>
    </subcellularLocation>
</comment>
<evidence type="ECO:0000256" key="2">
    <source>
        <dbReference type="ARBA" id="ARBA00001933"/>
    </source>
</evidence>
<comment type="pathway">
    <text evidence="12">One-carbon metabolism; tetrahydrofolate interconversion.</text>
</comment>
<dbReference type="Proteomes" id="UP000323166">
    <property type="component" value="Unassembled WGS sequence"/>
</dbReference>
<dbReference type="FunFam" id="3.90.1150.10:FF:000003">
    <property type="entry name" value="Serine hydroxymethyltransferase"/>
    <property type="match status" value="1"/>
</dbReference>
<evidence type="ECO:0000256" key="6">
    <source>
        <dbReference type="ARBA" id="ARBA00022490"/>
    </source>
</evidence>
<dbReference type="InterPro" id="IPR015421">
    <property type="entry name" value="PyrdxlP-dep_Trfase_major"/>
</dbReference>
<comment type="catalytic activity">
    <reaction evidence="1 12">
        <text>(6R)-5,10-methylene-5,6,7,8-tetrahydrofolate + glycine + H2O = (6S)-5,6,7,8-tetrahydrofolate + L-serine</text>
        <dbReference type="Rhea" id="RHEA:15481"/>
        <dbReference type="ChEBI" id="CHEBI:15377"/>
        <dbReference type="ChEBI" id="CHEBI:15636"/>
        <dbReference type="ChEBI" id="CHEBI:33384"/>
        <dbReference type="ChEBI" id="CHEBI:57305"/>
        <dbReference type="ChEBI" id="CHEBI:57453"/>
        <dbReference type="EC" id="2.1.2.1"/>
    </reaction>
</comment>
<evidence type="ECO:0000256" key="12">
    <source>
        <dbReference type="HAMAP-Rule" id="MF_00051"/>
    </source>
</evidence>
<comment type="caution">
    <text evidence="12">Lacks conserved residue(s) required for the propagation of feature annotation.</text>
</comment>
<comment type="subunit">
    <text evidence="5 12">Homodimer.</text>
</comment>
<name>A0A5S4ZUH8_9FIRM</name>
<evidence type="ECO:0000256" key="5">
    <source>
        <dbReference type="ARBA" id="ARBA00011738"/>
    </source>
</evidence>
<evidence type="ECO:0000256" key="3">
    <source>
        <dbReference type="ARBA" id="ARBA00004496"/>
    </source>
</evidence>
<dbReference type="EC" id="2.1.2.1" evidence="12"/>
<comment type="cofactor">
    <cofactor evidence="2 12 13">
        <name>pyridoxal 5'-phosphate</name>
        <dbReference type="ChEBI" id="CHEBI:597326"/>
    </cofactor>
</comment>
<dbReference type="PANTHER" id="PTHR11680:SF35">
    <property type="entry name" value="SERINE HYDROXYMETHYLTRANSFERASE 1"/>
    <property type="match status" value="1"/>
</dbReference>
<gene>
    <name evidence="12" type="primary">glyA</name>
    <name evidence="15" type="ORF">LX24_01018</name>
</gene>
<feature type="binding site" evidence="12">
    <location>
        <begin position="124"/>
        <end position="126"/>
    </location>
    <ligand>
        <name>(6S)-5,6,7,8-tetrahydrofolate</name>
        <dbReference type="ChEBI" id="CHEBI:57453"/>
    </ligand>
</feature>
<dbReference type="InterPro" id="IPR015422">
    <property type="entry name" value="PyrdxlP-dep_Trfase_small"/>
</dbReference>
<comment type="caution">
    <text evidence="15">The sequence shown here is derived from an EMBL/GenBank/DDBJ whole genome shotgun (WGS) entry which is preliminary data.</text>
</comment>
<keyword evidence="9 12" id="KW-0808">Transferase</keyword>
<dbReference type="HAMAP" id="MF_00051">
    <property type="entry name" value="SHMT"/>
    <property type="match status" value="1"/>
</dbReference>